<protein>
    <submittedName>
        <fullName evidence="1">Uncharacterized protein</fullName>
    </submittedName>
</protein>
<dbReference type="EMBL" id="FNXT01001203">
    <property type="protein sequence ID" value="SZX74009.1"/>
    <property type="molecule type" value="Genomic_DNA"/>
</dbReference>
<gene>
    <name evidence="1" type="ORF">BQ4739_LOCUS14267</name>
</gene>
<name>A0A383WA84_TETOB</name>
<accession>A0A383WA84</accession>
<dbReference type="Proteomes" id="UP000256970">
    <property type="component" value="Unassembled WGS sequence"/>
</dbReference>
<dbReference type="AlphaFoldDB" id="A0A383WA84"/>
<evidence type="ECO:0000313" key="1">
    <source>
        <dbReference type="EMBL" id="SZX74009.1"/>
    </source>
</evidence>
<reference evidence="1 2" key="1">
    <citation type="submission" date="2016-10" db="EMBL/GenBank/DDBJ databases">
        <authorList>
            <person name="Cai Z."/>
        </authorList>
    </citation>
    <scope>NUCLEOTIDE SEQUENCE [LARGE SCALE GENOMIC DNA]</scope>
</reference>
<keyword evidence="2" id="KW-1185">Reference proteome</keyword>
<sequence>MQQHSMPHCMAAALLRHGAQFTWQQLQDAAASLVPGLQVWAELSRALGVQLHASVPRIAAALCCGDVLELQSPLQWDLPADTPPGTLSSRRSALLPGLTQLAVALPRAGGATAALAGLCSLQEAAGLDCSTVAGLLNAALQMRATERVMVLLRLPAVQQLDQATALQLLQHAVDTKLAVSVQQLCSLPVLQAEYDSSQSNPLWSQLWSSALVTGAPAMLRALSQLPAVRAMQQLDAQALLPLLHAAVRCQHSGSLGWLCKLPAAADITSDDAAVLLQVAVDSGSRAQVAELLQLQGVQTLTPANVQSLHAEQRSAATSSTCCWCASRSAAAAAASRRYHPAAGELRFEAVLALPAARRLDSCSACSLLHLAVLHPDAALLAEALCETAGGQADESDISSLLAGAVTADSSRKLEALVRLPAAKSLAADALLPIAAAAARSKDVRVLPALLNLPAAAELPGAACNMLLRASVDAAGVLGGSSHAVHVNALCKVPGAAAASTNVLLAAVQSVISTSGTSGTWDHDSILGAARLAV</sequence>
<evidence type="ECO:0000313" key="2">
    <source>
        <dbReference type="Proteomes" id="UP000256970"/>
    </source>
</evidence>
<proteinExistence type="predicted"/>
<organism evidence="1 2">
    <name type="scientific">Tetradesmus obliquus</name>
    <name type="common">Green alga</name>
    <name type="synonym">Acutodesmus obliquus</name>
    <dbReference type="NCBI Taxonomy" id="3088"/>
    <lineage>
        <taxon>Eukaryota</taxon>
        <taxon>Viridiplantae</taxon>
        <taxon>Chlorophyta</taxon>
        <taxon>core chlorophytes</taxon>
        <taxon>Chlorophyceae</taxon>
        <taxon>CS clade</taxon>
        <taxon>Sphaeropleales</taxon>
        <taxon>Scenedesmaceae</taxon>
        <taxon>Tetradesmus</taxon>
    </lineage>
</organism>